<reference evidence="3 4" key="2">
    <citation type="journal article" date="2011" name="Stand. Genomic Sci.">
        <title>Complete genome sequence of Paludibacter propionicigenes type strain (WB4).</title>
        <authorList>
            <person name="Gronow S."/>
            <person name="Munk C."/>
            <person name="Lapidus A."/>
            <person name="Nolan M."/>
            <person name="Lucas S."/>
            <person name="Hammon N."/>
            <person name="Deshpande S."/>
            <person name="Cheng J.F."/>
            <person name="Tapia R."/>
            <person name="Han C."/>
            <person name="Goodwin L."/>
            <person name="Pitluck S."/>
            <person name="Liolios K."/>
            <person name="Ivanova N."/>
            <person name="Mavromatis K."/>
            <person name="Mikhailova N."/>
            <person name="Pati A."/>
            <person name="Chen A."/>
            <person name="Palaniappan K."/>
            <person name="Land M."/>
            <person name="Hauser L."/>
            <person name="Chang Y.J."/>
            <person name="Jeffries C.D."/>
            <person name="Brambilla E."/>
            <person name="Rohde M."/>
            <person name="Goker M."/>
            <person name="Detter J.C."/>
            <person name="Woyke T."/>
            <person name="Bristow J."/>
            <person name="Eisen J.A."/>
            <person name="Markowitz V."/>
            <person name="Hugenholtz P."/>
            <person name="Kyrpides N.C."/>
            <person name="Klenk H.P."/>
        </authorList>
    </citation>
    <scope>NUCLEOTIDE SEQUENCE [LARGE SCALE GENOMIC DNA]</scope>
    <source>
        <strain evidence="4">DSM 17365 / JCM 13257 / WB4</strain>
    </source>
</reference>
<accession>E4T1E1</accession>
<evidence type="ECO:0000256" key="1">
    <source>
        <dbReference type="SAM" id="SignalP"/>
    </source>
</evidence>
<proteinExistence type="predicted"/>
<gene>
    <name evidence="3" type="ordered locus">Palpr_0374</name>
</gene>
<dbReference type="HOGENOM" id="CLU_082049_2_0_10"/>
<evidence type="ECO:0000313" key="4">
    <source>
        <dbReference type="Proteomes" id="UP000008718"/>
    </source>
</evidence>
<evidence type="ECO:0000259" key="2">
    <source>
        <dbReference type="Pfam" id="PF13568"/>
    </source>
</evidence>
<name>E4T1E1_PALPW</name>
<dbReference type="eggNOG" id="COG3637">
    <property type="taxonomic scope" value="Bacteria"/>
</dbReference>
<dbReference type="Pfam" id="PF13568">
    <property type="entry name" value="OMP_b-brl_2"/>
    <property type="match status" value="1"/>
</dbReference>
<feature type="signal peptide" evidence="1">
    <location>
        <begin position="1"/>
        <end position="18"/>
    </location>
</feature>
<sequence length="208" mass="23480">MKKTLILLFITISSSLMAQDRLIKPEIYVGANFGVTESMVSFHPSVDQSFLKGYNGGLVFRYIAEKNVGMQAELNLSQRGWKESSGLYTRQLNYLELPFMTHIYIGKKNRFFINLGPKIAYLISEKTIVDKTVNSTETQHTTAIENPFDYGLCGGIGILFNIKGSIFQLDSRAAYSFGDIYSNSKKDYFDNSHNISLSVNLGWLIQVK</sequence>
<reference key="1">
    <citation type="submission" date="2010-11" db="EMBL/GenBank/DDBJ databases">
        <title>The complete genome of Paludibacter propionicigenes DSM 17365.</title>
        <authorList>
            <consortium name="US DOE Joint Genome Institute (JGI-PGF)"/>
            <person name="Lucas S."/>
            <person name="Copeland A."/>
            <person name="Lapidus A."/>
            <person name="Bruce D."/>
            <person name="Goodwin L."/>
            <person name="Pitluck S."/>
            <person name="Kyrpides N."/>
            <person name="Mavromatis K."/>
            <person name="Ivanova N."/>
            <person name="Munk A.C."/>
            <person name="Brettin T."/>
            <person name="Detter J.C."/>
            <person name="Han C."/>
            <person name="Tapia R."/>
            <person name="Land M."/>
            <person name="Hauser L."/>
            <person name="Markowitz V."/>
            <person name="Cheng J.-F."/>
            <person name="Hugenholtz P."/>
            <person name="Woyke T."/>
            <person name="Wu D."/>
            <person name="Gronow S."/>
            <person name="Wellnitz S."/>
            <person name="Brambilla E."/>
            <person name="Klenk H.-P."/>
            <person name="Eisen J.A."/>
        </authorList>
    </citation>
    <scope>NUCLEOTIDE SEQUENCE</scope>
    <source>
        <strain>WB4</strain>
    </source>
</reference>
<dbReference type="OrthoDB" id="977141at2"/>
<evidence type="ECO:0000313" key="3">
    <source>
        <dbReference type="EMBL" id="ADQ78535.1"/>
    </source>
</evidence>
<organism evidence="3 4">
    <name type="scientific">Paludibacter propionicigenes (strain DSM 17365 / JCM 13257 / WB4)</name>
    <dbReference type="NCBI Taxonomy" id="694427"/>
    <lineage>
        <taxon>Bacteria</taxon>
        <taxon>Pseudomonadati</taxon>
        <taxon>Bacteroidota</taxon>
        <taxon>Bacteroidia</taxon>
        <taxon>Bacteroidales</taxon>
        <taxon>Paludibacteraceae</taxon>
        <taxon>Paludibacter</taxon>
    </lineage>
</organism>
<dbReference type="AlphaFoldDB" id="E4T1E1"/>
<feature type="domain" description="Outer membrane protein beta-barrel" evidence="2">
    <location>
        <begin position="25"/>
        <end position="181"/>
    </location>
</feature>
<keyword evidence="4" id="KW-1185">Reference proteome</keyword>
<protein>
    <recommendedName>
        <fullName evidence="2">Outer membrane protein beta-barrel domain-containing protein</fullName>
    </recommendedName>
</protein>
<dbReference type="KEGG" id="ppn:Palpr_0374"/>
<feature type="chain" id="PRO_5003189320" description="Outer membrane protein beta-barrel domain-containing protein" evidence="1">
    <location>
        <begin position="19"/>
        <end position="208"/>
    </location>
</feature>
<dbReference type="EMBL" id="CP002345">
    <property type="protein sequence ID" value="ADQ78535.1"/>
    <property type="molecule type" value="Genomic_DNA"/>
</dbReference>
<keyword evidence="1" id="KW-0732">Signal</keyword>
<dbReference type="InterPro" id="IPR025665">
    <property type="entry name" value="Beta-barrel_OMP_2"/>
</dbReference>
<dbReference type="Proteomes" id="UP000008718">
    <property type="component" value="Chromosome"/>
</dbReference>
<dbReference type="RefSeq" id="WP_013443904.1">
    <property type="nucleotide sequence ID" value="NC_014734.1"/>
</dbReference>
<dbReference type="STRING" id="694427.Palpr_0374"/>